<dbReference type="AlphaFoldDB" id="A0AA36G5N8"/>
<dbReference type="InterPro" id="IPR002486">
    <property type="entry name" value="Col_cuticle_N"/>
</dbReference>
<dbReference type="Gene3D" id="1.20.5.320">
    <property type="entry name" value="6-Phosphogluconate Dehydrogenase, domain 3"/>
    <property type="match status" value="1"/>
</dbReference>
<proteinExistence type="predicted"/>
<dbReference type="GO" id="GO:0042302">
    <property type="term" value="F:structural constituent of cuticle"/>
    <property type="evidence" value="ECO:0007669"/>
    <property type="project" value="InterPro"/>
</dbReference>
<evidence type="ECO:0000259" key="5">
    <source>
        <dbReference type="SMART" id="SM01088"/>
    </source>
</evidence>
<dbReference type="Pfam" id="PF01484">
    <property type="entry name" value="Col_cuticle_N"/>
    <property type="match status" value="1"/>
</dbReference>
<evidence type="ECO:0000313" key="6">
    <source>
        <dbReference type="EMBL" id="CAJ0576704.1"/>
    </source>
</evidence>
<evidence type="ECO:0000256" key="1">
    <source>
        <dbReference type="ARBA" id="ARBA00011518"/>
    </source>
</evidence>
<name>A0AA36G5N8_9BILA</name>
<dbReference type="SMART" id="SM01088">
    <property type="entry name" value="Col_cuticle_N"/>
    <property type="match status" value="1"/>
</dbReference>
<keyword evidence="2" id="KW-0677">Repeat</keyword>
<comment type="caution">
    <text evidence="6">The sequence shown here is derived from an EMBL/GenBank/DDBJ whole genome shotgun (WGS) entry which is preliminary data.</text>
</comment>
<keyword evidence="7" id="KW-1185">Reference proteome</keyword>
<sequence length="228" mass="25401">MSMLFPRNLLLFSIFISLLALLTYLSFFWSISNDLYYLKEEITEGLREFQLDTEDSWNKLISLEYEFKRAKRDPEEKLYTYKARIPARIRNRHRFQKAHQNLQNSEATEEPILPAFNLEKLAEKMKIGQSDRKCPQGPPGLPGVDAPNGEKGVPGIPGIPGMNWAAPAKIVIKECIQCPAQPGPPGPRGPTGQIGPPGEPGLPGITRRLPGPPGEKGEPGRPGMVFFL</sequence>
<evidence type="ECO:0000256" key="3">
    <source>
        <dbReference type="ARBA" id="ARBA00023157"/>
    </source>
</evidence>
<dbReference type="Proteomes" id="UP001177023">
    <property type="component" value="Unassembled WGS sequence"/>
</dbReference>
<gene>
    <name evidence="6" type="ORF">MSPICULIGERA_LOCUS14991</name>
</gene>
<comment type="subunit">
    <text evidence="1">Collagen polypeptide chains are complexed within the cuticle by disulfide bonds and other types of covalent cross-links.</text>
</comment>
<organism evidence="6 7">
    <name type="scientific">Mesorhabditis spiculigera</name>
    <dbReference type="NCBI Taxonomy" id="96644"/>
    <lineage>
        <taxon>Eukaryota</taxon>
        <taxon>Metazoa</taxon>
        <taxon>Ecdysozoa</taxon>
        <taxon>Nematoda</taxon>
        <taxon>Chromadorea</taxon>
        <taxon>Rhabditida</taxon>
        <taxon>Rhabditina</taxon>
        <taxon>Rhabditomorpha</taxon>
        <taxon>Rhabditoidea</taxon>
        <taxon>Rhabditidae</taxon>
        <taxon>Mesorhabditinae</taxon>
        <taxon>Mesorhabditis</taxon>
    </lineage>
</organism>
<keyword evidence="3" id="KW-1015">Disulfide bond</keyword>
<feature type="region of interest" description="Disordered" evidence="4">
    <location>
        <begin position="180"/>
        <end position="228"/>
    </location>
</feature>
<evidence type="ECO:0000256" key="2">
    <source>
        <dbReference type="ARBA" id="ARBA00022737"/>
    </source>
</evidence>
<dbReference type="PANTHER" id="PTHR24637:SF388">
    <property type="entry name" value="NEMATODE CUTICLE COLLAGEN N-TERMINAL DOMAIN-CONTAINING PROTEIN"/>
    <property type="match status" value="1"/>
</dbReference>
<feature type="domain" description="Nematode cuticle collagen N-terminal" evidence="5">
    <location>
        <begin position="8"/>
        <end position="60"/>
    </location>
</feature>
<accession>A0AA36G5N8</accession>
<protein>
    <recommendedName>
        <fullName evidence="5">Nematode cuticle collagen N-terminal domain-containing protein</fullName>
    </recommendedName>
</protein>
<reference evidence="6" key="1">
    <citation type="submission" date="2023-06" db="EMBL/GenBank/DDBJ databases">
        <authorList>
            <person name="Delattre M."/>
        </authorList>
    </citation>
    <scope>NUCLEOTIDE SEQUENCE</scope>
    <source>
        <strain evidence="6">AF72</strain>
    </source>
</reference>
<dbReference type="EMBL" id="CATQJA010002645">
    <property type="protein sequence ID" value="CAJ0576704.1"/>
    <property type="molecule type" value="Genomic_DNA"/>
</dbReference>
<evidence type="ECO:0000256" key="4">
    <source>
        <dbReference type="SAM" id="MobiDB-lite"/>
    </source>
</evidence>
<feature type="non-terminal residue" evidence="6">
    <location>
        <position position="1"/>
    </location>
</feature>
<dbReference type="PANTHER" id="PTHR24637">
    <property type="entry name" value="COLLAGEN"/>
    <property type="match status" value="1"/>
</dbReference>
<evidence type="ECO:0000313" key="7">
    <source>
        <dbReference type="Proteomes" id="UP001177023"/>
    </source>
</evidence>